<dbReference type="AlphaFoldDB" id="A0A0A9FXL1"/>
<reference evidence="1" key="2">
    <citation type="journal article" date="2015" name="Data Brief">
        <title>Shoot transcriptome of the giant reed, Arundo donax.</title>
        <authorList>
            <person name="Barrero R.A."/>
            <person name="Guerrero F.D."/>
            <person name="Moolhuijzen P."/>
            <person name="Goolsby J.A."/>
            <person name="Tidwell J."/>
            <person name="Bellgard S.E."/>
            <person name="Bellgard M.I."/>
        </authorList>
    </citation>
    <scope>NUCLEOTIDE SEQUENCE</scope>
    <source>
        <tissue evidence="1">Shoot tissue taken approximately 20 cm above the soil surface</tissue>
    </source>
</reference>
<proteinExistence type="predicted"/>
<organism evidence="1">
    <name type="scientific">Arundo donax</name>
    <name type="common">Giant reed</name>
    <name type="synonym">Donax arundinaceus</name>
    <dbReference type="NCBI Taxonomy" id="35708"/>
    <lineage>
        <taxon>Eukaryota</taxon>
        <taxon>Viridiplantae</taxon>
        <taxon>Streptophyta</taxon>
        <taxon>Embryophyta</taxon>
        <taxon>Tracheophyta</taxon>
        <taxon>Spermatophyta</taxon>
        <taxon>Magnoliopsida</taxon>
        <taxon>Liliopsida</taxon>
        <taxon>Poales</taxon>
        <taxon>Poaceae</taxon>
        <taxon>PACMAD clade</taxon>
        <taxon>Arundinoideae</taxon>
        <taxon>Arundineae</taxon>
        <taxon>Arundo</taxon>
    </lineage>
</organism>
<evidence type="ECO:0000313" key="1">
    <source>
        <dbReference type="EMBL" id="JAE13073.1"/>
    </source>
</evidence>
<sequence length="42" mass="4828">MLRRYWMGTGPVMPTSPKYTDGAKHDMLKKCTTSAECMNLFE</sequence>
<reference evidence="1" key="1">
    <citation type="submission" date="2014-09" db="EMBL/GenBank/DDBJ databases">
        <authorList>
            <person name="Magalhaes I.L.F."/>
            <person name="Oliveira U."/>
            <person name="Santos F.R."/>
            <person name="Vidigal T.H.D.A."/>
            <person name="Brescovit A.D."/>
            <person name="Santos A.J."/>
        </authorList>
    </citation>
    <scope>NUCLEOTIDE SEQUENCE</scope>
    <source>
        <tissue evidence="1">Shoot tissue taken approximately 20 cm above the soil surface</tissue>
    </source>
</reference>
<accession>A0A0A9FXL1</accession>
<dbReference type="EMBL" id="GBRH01184823">
    <property type="protein sequence ID" value="JAE13073.1"/>
    <property type="molecule type" value="Transcribed_RNA"/>
</dbReference>
<name>A0A0A9FXL1_ARUDO</name>
<protein>
    <submittedName>
        <fullName evidence="1">Uncharacterized protein</fullName>
    </submittedName>
</protein>